<accession>A0A8E0VJM9</accession>
<dbReference type="InterPro" id="IPR027417">
    <property type="entry name" value="P-loop_NTPase"/>
</dbReference>
<dbReference type="AlphaFoldDB" id="A0A8E0VJM9"/>
<evidence type="ECO:0000313" key="3">
    <source>
        <dbReference type="EMBL" id="KAA0192125.1"/>
    </source>
</evidence>
<dbReference type="Proteomes" id="UP000728185">
    <property type="component" value="Unassembled WGS sequence"/>
</dbReference>
<dbReference type="Gene3D" id="3.40.50.300">
    <property type="entry name" value="P-loop containing nucleotide triphosphate hydrolases"/>
    <property type="match status" value="1"/>
</dbReference>
<dbReference type="InterPro" id="IPR051282">
    <property type="entry name" value="Arf-GAP_GTPase_ANK_PH"/>
</dbReference>
<feature type="transmembrane region" description="Helical" evidence="2">
    <location>
        <begin position="147"/>
        <end position="166"/>
    </location>
</feature>
<keyword evidence="2" id="KW-0472">Membrane</keyword>
<dbReference type="GO" id="GO:0003924">
    <property type="term" value="F:GTPase activity"/>
    <property type="evidence" value="ECO:0007669"/>
    <property type="project" value="TreeGrafter"/>
</dbReference>
<organism evidence="3 4">
    <name type="scientific">Fasciolopsis buskii</name>
    <dbReference type="NCBI Taxonomy" id="27845"/>
    <lineage>
        <taxon>Eukaryota</taxon>
        <taxon>Metazoa</taxon>
        <taxon>Spiralia</taxon>
        <taxon>Lophotrochozoa</taxon>
        <taxon>Platyhelminthes</taxon>
        <taxon>Trematoda</taxon>
        <taxon>Digenea</taxon>
        <taxon>Plagiorchiida</taxon>
        <taxon>Echinostomata</taxon>
        <taxon>Echinostomatoidea</taxon>
        <taxon>Fasciolidae</taxon>
        <taxon>Fasciolopsis</taxon>
    </lineage>
</organism>
<keyword evidence="1" id="KW-0479">Metal-binding</keyword>
<evidence type="ECO:0000313" key="4">
    <source>
        <dbReference type="Proteomes" id="UP000728185"/>
    </source>
</evidence>
<name>A0A8E0VJM9_9TREM</name>
<dbReference type="GO" id="GO:0005096">
    <property type="term" value="F:GTPase activator activity"/>
    <property type="evidence" value="ECO:0007669"/>
    <property type="project" value="TreeGrafter"/>
</dbReference>
<keyword evidence="4" id="KW-1185">Reference proteome</keyword>
<dbReference type="GO" id="GO:0008270">
    <property type="term" value="F:zinc ion binding"/>
    <property type="evidence" value="ECO:0007669"/>
    <property type="project" value="UniProtKB-KW"/>
</dbReference>
<dbReference type="OrthoDB" id="6136903at2759"/>
<dbReference type="PANTHER" id="PTHR45819:SF5">
    <property type="entry name" value="CENTAURIN-GAMMA-1A"/>
    <property type="match status" value="1"/>
</dbReference>
<dbReference type="SUPFAM" id="SSF52540">
    <property type="entry name" value="P-loop containing nucleoside triphosphate hydrolases"/>
    <property type="match status" value="1"/>
</dbReference>
<keyword evidence="1" id="KW-0863">Zinc-finger</keyword>
<dbReference type="EMBL" id="LUCM01005890">
    <property type="protein sequence ID" value="KAA0192125.1"/>
    <property type="molecule type" value="Genomic_DNA"/>
</dbReference>
<gene>
    <name evidence="3" type="ORF">FBUS_05885</name>
</gene>
<protein>
    <submittedName>
        <fullName evidence="3">Centaurin-gamma-1A</fullName>
    </submittedName>
</protein>
<keyword evidence="2" id="KW-0812">Transmembrane</keyword>
<comment type="caution">
    <text evidence="3">The sequence shown here is derived from an EMBL/GenBank/DDBJ whole genome shotgun (WGS) entry which is preliminary data.</text>
</comment>
<dbReference type="PANTHER" id="PTHR45819">
    <property type="entry name" value="CENTAURIN-GAMMA-1A"/>
    <property type="match status" value="1"/>
</dbReference>
<proteinExistence type="predicted"/>
<keyword evidence="1" id="KW-0862">Zinc</keyword>
<evidence type="ECO:0000256" key="2">
    <source>
        <dbReference type="SAM" id="Phobius"/>
    </source>
</evidence>
<reference evidence="3" key="1">
    <citation type="submission" date="2019-05" db="EMBL/GenBank/DDBJ databases">
        <title>Annotation for the trematode Fasciolopsis buski.</title>
        <authorList>
            <person name="Choi Y.-J."/>
        </authorList>
    </citation>
    <scope>NUCLEOTIDE SEQUENCE</scope>
    <source>
        <strain evidence="3">HT</strain>
        <tissue evidence="3">Whole worm</tissue>
    </source>
</reference>
<evidence type="ECO:0000256" key="1">
    <source>
        <dbReference type="ARBA" id="ARBA00022771"/>
    </source>
</evidence>
<keyword evidence="2" id="KW-1133">Transmembrane helix</keyword>
<sequence>MNLASYLIKGEINRFECVHPYIYASYDILDGMRDVELSNRIRDHLISIEDAFVHSQEWTLSRDVSEIKIAFLGSPSSGKSGLIHFFLTGVYVQDESPEDGLVSGPSAPAVEFHVRHLLNSMNWCPYHETCAVYGLNVEPVFQESKTLFMHFIMLCQLLVLIFQFFLMA</sequence>